<dbReference type="Pfam" id="PF12728">
    <property type="entry name" value="HTH_17"/>
    <property type="match status" value="1"/>
</dbReference>
<name>A0ABV7ZP52_9CORY</name>
<evidence type="ECO:0000313" key="3">
    <source>
        <dbReference type="Proteomes" id="UP001595751"/>
    </source>
</evidence>
<feature type="domain" description="Helix-turn-helix" evidence="1">
    <location>
        <begin position="15"/>
        <end position="55"/>
    </location>
</feature>
<evidence type="ECO:0000259" key="1">
    <source>
        <dbReference type="Pfam" id="PF12728"/>
    </source>
</evidence>
<reference evidence="3" key="1">
    <citation type="journal article" date="2019" name="Int. J. Syst. Evol. Microbiol.">
        <title>The Global Catalogue of Microorganisms (GCM) 10K type strain sequencing project: providing services to taxonomists for standard genome sequencing and annotation.</title>
        <authorList>
            <consortium name="The Broad Institute Genomics Platform"/>
            <consortium name="The Broad Institute Genome Sequencing Center for Infectious Disease"/>
            <person name="Wu L."/>
            <person name="Ma J."/>
        </authorList>
    </citation>
    <scope>NUCLEOTIDE SEQUENCE [LARGE SCALE GENOMIC DNA]</scope>
    <source>
        <strain evidence="3">CCUG 53252</strain>
    </source>
</reference>
<dbReference type="EMBL" id="JBHRZN010000002">
    <property type="protein sequence ID" value="MFC3849906.1"/>
    <property type="molecule type" value="Genomic_DNA"/>
</dbReference>
<proteinExistence type="predicted"/>
<evidence type="ECO:0000313" key="2">
    <source>
        <dbReference type="EMBL" id="MFC3849906.1"/>
    </source>
</evidence>
<dbReference type="RefSeq" id="WP_290289098.1">
    <property type="nucleotide sequence ID" value="NZ_CP047211.1"/>
</dbReference>
<accession>A0ABV7ZP52</accession>
<protein>
    <submittedName>
        <fullName evidence="2">Helix-turn-helix transcriptional regulator</fullName>
    </submittedName>
</protein>
<comment type="caution">
    <text evidence="2">The sequence shown here is derived from an EMBL/GenBank/DDBJ whole genome shotgun (WGS) entry which is preliminary data.</text>
</comment>
<dbReference type="Proteomes" id="UP001595751">
    <property type="component" value="Unassembled WGS sequence"/>
</dbReference>
<gene>
    <name evidence="2" type="ORF">ACFORJ_06975</name>
</gene>
<organism evidence="2 3">
    <name type="scientific">Corynebacterium hansenii</name>
    <dbReference type="NCBI Taxonomy" id="394964"/>
    <lineage>
        <taxon>Bacteria</taxon>
        <taxon>Bacillati</taxon>
        <taxon>Actinomycetota</taxon>
        <taxon>Actinomycetes</taxon>
        <taxon>Mycobacteriales</taxon>
        <taxon>Corynebacteriaceae</taxon>
        <taxon>Corynebacterium</taxon>
    </lineage>
</organism>
<sequence>MTINIPEALLPPTTTAAAVAPILNMSASSVYAAIKSGEFPFPALRIGGRIVIPTAPIREALGFTDEPQAVA</sequence>
<dbReference type="InterPro" id="IPR041657">
    <property type="entry name" value="HTH_17"/>
</dbReference>
<keyword evidence="3" id="KW-1185">Reference proteome</keyword>